<keyword evidence="1" id="KW-0472">Membrane</keyword>
<evidence type="ECO:0000313" key="3">
    <source>
        <dbReference type="Proteomes" id="UP001260188"/>
    </source>
</evidence>
<comment type="caution">
    <text evidence="2">The sequence shown here is derived from an EMBL/GenBank/DDBJ whole genome shotgun (WGS) entry which is preliminary data.</text>
</comment>
<proteinExistence type="predicted"/>
<organism evidence="2 3">
    <name type="scientific">Microbacterium paludicola</name>
    <dbReference type="NCBI Taxonomy" id="300019"/>
    <lineage>
        <taxon>Bacteria</taxon>
        <taxon>Bacillati</taxon>
        <taxon>Actinomycetota</taxon>
        <taxon>Actinomycetes</taxon>
        <taxon>Micrococcales</taxon>
        <taxon>Microbacteriaceae</taxon>
        <taxon>Microbacterium</taxon>
    </lineage>
</organism>
<gene>
    <name evidence="2" type="ORF">QE367_000386</name>
</gene>
<reference evidence="2 3" key="1">
    <citation type="submission" date="2023-08" db="EMBL/GenBank/DDBJ databases">
        <title>Functional and genomic diversity of the sorghum phyllosphere microbiome.</title>
        <authorList>
            <person name="Shade A."/>
        </authorList>
    </citation>
    <scope>NUCLEOTIDE SEQUENCE [LARGE SCALE GENOMIC DNA]</scope>
    <source>
        <strain evidence="2 3">SORGH_AS_0919</strain>
    </source>
</reference>
<accession>A0ABU1HY29</accession>
<keyword evidence="1" id="KW-0812">Transmembrane</keyword>
<keyword evidence="1" id="KW-1133">Transmembrane helix</keyword>
<evidence type="ECO:0000256" key="1">
    <source>
        <dbReference type="SAM" id="Phobius"/>
    </source>
</evidence>
<protein>
    <recommendedName>
        <fullName evidence="4">Restriction endonuclease type IV Mrr domain-containing protein</fullName>
    </recommendedName>
</protein>
<sequence length="301" mass="31838">MLLIVALCIVSGAAGAYLALALATADLANWGLWARDFAKSPGAAAFAALIAAAIAFAGISRQVSVSRSALEHQREAASTARWWETFEWASSRALPIGEKDLPLPDSVTISTLQSLSQTTATDVQKVACAGVIDVLTSRLVSMSNESEDADEVAEPGASAAFDALASYVQASDGTSAASPRAEAAVYERTVLQALKSLSTDIRVFREPRAGDTRTDAVVELGDAKVAVEVTFARTPLVVRARARSAAQQRRHNGAIPVVLVSRFSSPFTPDEEAELRVVVAQWNTPEDNETLLGALRRASTL</sequence>
<evidence type="ECO:0000313" key="2">
    <source>
        <dbReference type="EMBL" id="MDR6166182.1"/>
    </source>
</evidence>
<feature type="transmembrane region" description="Helical" evidence="1">
    <location>
        <begin position="37"/>
        <end position="59"/>
    </location>
</feature>
<keyword evidence="3" id="KW-1185">Reference proteome</keyword>
<dbReference type="RefSeq" id="WP_309664446.1">
    <property type="nucleotide sequence ID" value="NZ_JAVIZA010000001.1"/>
</dbReference>
<dbReference type="EMBL" id="JAVIZA010000001">
    <property type="protein sequence ID" value="MDR6166182.1"/>
    <property type="molecule type" value="Genomic_DNA"/>
</dbReference>
<name>A0ABU1HY29_9MICO</name>
<dbReference type="Proteomes" id="UP001260188">
    <property type="component" value="Unassembled WGS sequence"/>
</dbReference>
<evidence type="ECO:0008006" key="4">
    <source>
        <dbReference type="Google" id="ProtNLM"/>
    </source>
</evidence>